<gene>
    <name evidence="1" type="ORF">SAMN03080594_104266</name>
</gene>
<dbReference type="Proteomes" id="UP000184406">
    <property type="component" value="Unassembled WGS sequence"/>
</dbReference>
<keyword evidence="2" id="KW-1185">Reference proteome</keyword>
<dbReference type="AlphaFoldDB" id="A0A1M5BX51"/>
<accession>A0A1M5BX51</accession>
<dbReference type="EMBL" id="FQUX01000004">
    <property type="protein sequence ID" value="SHF46985.1"/>
    <property type="molecule type" value="Genomic_DNA"/>
</dbReference>
<evidence type="ECO:0000313" key="1">
    <source>
        <dbReference type="EMBL" id="SHF46985.1"/>
    </source>
</evidence>
<reference evidence="2" key="1">
    <citation type="submission" date="2016-11" db="EMBL/GenBank/DDBJ databases">
        <authorList>
            <person name="Varghese N."/>
            <person name="Submissions S."/>
        </authorList>
    </citation>
    <scope>NUCLEOTIDE SEQUENCE [LARGE SCALE GENOMIC DNA]</scope>
    <source>
        <strain evidence="2">DSM 17539</strain>
    </source>
</reference>
<evidence type="ECO:0000313" key="2">
    <source>
        <dbReference type="Proteomes" id="UP000184406"/>
    </source>
</evidence>
<sequence length="113" mass="12934">MALHILNLSVDVQDPQPEGVPEDLSYNDMESVVEIILEQVLGIENAIPEYEEDDSGHNVIVKSNFQPIFYQQQLAMDFMLDNGDIAIKHNMFLYFDNYSEQFHPEIVPPPPKA</sequence>
<proteinExistence type="predicted"/>
<protein>
    <submittedName>
        <fullName evidence="1">Uncharacterized protein</fullName>
    </submittedName>
</protein>
<organism evidence="1 2">
    <name type="scientific">Arenibacter palladensis</name>
    <dbReference type="NCBI Taxonomy" id="237373"/>
    <lineage>
        <taxon>Bacteria</taxon>
        <taxon>Pseudomonadati</taxon>
        <taxon>Bacteroidota</taxon>
        <taxon>Flavobacteriia</taxon>
        <taxon>Flavobacteriales</taxon>
        <taxon>Flavobacteriaceae</taxon>
        <taxon>Arenibacter</taxon>
    </lineage>
</organism>
<name>A0A1M5BX51_9FLAO</name>